<feature type="transmembrane region" description="Helical" evidence="1">
    <location>
        <begin position="111"/>
        <end position="130"/>
    </location>
</feature>
<dbReference type="RefSeq" id="WP_067557901.1">
    <property type="nucleotide sequence ID" value="NZ_CAMTBT010000003.1"/>
</dbReference>
<dbReference type="OrthoDB" id="2313863at2"/>
<feature type="transmembrane region" description="Helical" evidence="1">
    <location>
        <begin position="180"/>
        <end position="198"/>
    </location>
</feature>
<keyword evidence="1" id="KW-1133">Transmembrane helix</keyword>
<dbReference type="KEGG" id="fro:AALO17_17640"/>
<evidence type="ECO:0000256" key="1">
    <source>
        <dbReference type="SAM" id="Phobius"/>
    </source>
</evidence>
<organism evidence="2 3">
    <name type="scientific">Faecalibaculum rodentium</name>
    <dbReference type="NCBI Taxonomy" id="1702221"/>
    <lineage>
        <taxon>Bacteria</taxon>
        <taxon>Bacillati</taxon>
        <taxon>Bacillota</taxon>
        <taxon>Erysipelotrichia</taxon>
        <taxon>Erysipelotrichales</taxon>
        <taxon>Erysipelotrichaceae</taxon>
        <taxon>Faecalibaculum</taxon>
    </lineage>
</organism>
<feature type="transmembrane region" description="Helical" evidence="1">
    <location>
        <begin position="82"/>
        <end position="105"/>
    </location>
</feature>
<sequence>MNGLFVSDLLWLKHQKRFLLSLPGLLGLYLVLDIQISLIMLYLTIILHGSLLQLVLQSLQPETARFLFALPVSRRQFVREKYALILGLCGLGILTAGGLCVLFRPYHAADLPEALAIGVIWLLFFTAVLIPMAIRFDTGVRIWMVVLLMFAAAILSYVMGEATLPDTFFWEWVQNHRMTVFLLLAALCSAGCALSAFISKRMLESREY</sequence>
<keyword evidence="1" id="KW-0812">Transmembrane</keyword>
<protein>
    <recommendedName>
        <fullName evidence="4">ABC-2 transporter permease</fullName>
    </recommendedName>
</protein>
<gene>
    <name evidence="2" type="ORF">AALO17_17640</name>
</gene>
<dbReference type="STRING" id="1702221.AALO17_17640"/>
<accession>A0A140DW71</accession>
<dbReference type="AlphaFoldDB" id="A0A140DW71"/>
<name>A0A140DW71_9FIRM</name>
<evidence type="ECO:0008006" key="4">
    <source>
        <dbReference type="Google" id="ProtNLM"/>
    </source>
</evidence>
<evidence type="ECO:0000313" key="2">
    <source>
        <dbReference type="EMBL" id="AMK54898.1"/>
    </source>
</evidence>
<feature type="transmembrane region" description="Helical" evidence="1">
    <location>
        <begin position="142"/>
        <end position="160"/>
    </location>
</feature>
<keyword evidence="3" id="KW-1185">Reference proteome</keyword>
<dbReference type="EMBL" id="CP011391">
    <property type="protein sequence ID" value="AMK54898.1"/>
    <property type="molecule type" value="Genomic_DNA"/>
</dbReference>
<proteinExistence type="predicted"/>
<dbReference type="Proteomes" id="UP000069771">
    <property type="component" value="Chromosome"/>
</dbReference>
<evidence type="ECO:0000313" key="3">
    <source>
        <dbReference type="Proteomes" id="UP000069771"/>
    </source>
</evidence>
<reference evidence="2 3" key="1">
    <citation type="journal article" date="2016" name="Gut Pathog.">
        <title>Whole genome sequencing of "Faecalibaculum rodentium" ALO17, isolated from C57BL/6J laboratory mouse feces.</title>
        <authorList>
            <person name="Lim S."/>
            <person name="Chang D.H."/>
            <person name="Ahn S."/>
            <person name="Kim B.C."/>
        </authorList>
    </citation>
    <scope>NUCLEOTIDE SEQUENCE [LARGE SCALE GENOMIC DNA]</scope>
    <source>
        <strain evidence="2 3">Alo17</strain>
    </source>
</reference>
<dbReference type="InterPro" id="IPR025699">
    <property type="entry name" value="ABC2_memb-like"/>
</dbReference>
<dbReference type="GeneID" id="78478417"/>
<keyword evidence="1" id="KW-0472">Membrane</keyword>
<dbReference type="Pfam" id="PF13346">
    <property type="entry name" value="ABC2_membrane_5"/>
    <property type="match status" value="1"/>
</dbReference>